<feature type="chain" id="PRO_5020688219" description="Lipoprotein" evidence="1">
    <location>
        <begin position="21"/>
        <end position="175"/>
    </location>
</feature>
<name>A0A4P7PJY5_9PSED</name>
<sequence>MLKKIAALTLCTVVCLGGCAVNVKTEQKPQASITLDIINRSSQDKLTAVYFEESYDCFGIKSIVVNSSQRNITVSLEKKPYQTIYIKYVGSTFDGANFHPRSCSTSYTFRADESDAYTVILENVYNNCDVEVRRDVLTASAFLIQKVKLNSRQPAATVPALSSGPWCEAVEAFKG</sequence>
<evidence type="ECO:0000313" key="3">
    <source>
        <dbReference type="Proteomes" id="UP000296468"/>
    </source>
</evidence>
<dbReference type="Proteomes" id="UP000296468">
    <property type="component" value="Chromosome"/>
</dbReference>
<evidence type="ECO:0008006" key="4">
    <source>
        <dbReference type="Google" id="ProtNLM"/>
    </source>
</evidence>
<proteinExistence type="predicted"/>
<organism evidence="2 3">
    <name type="scientific">Pseudomonas viciae</name>
    <dbReference type="NCBI Taxonomy" id="2505979"/>
    <lineage>
        <taxon>Bacteria</taxon>
        <taxon>Pseudomonadati</taxon>
        <taxon>Pseudomonadota</taxon>
        <taxon>Gammaproteobacteria</taxon>
        <taxon>Pseudomonadales</taxon>
        <taxon>Pseudomonadaceae</taxon>
        <taxon>Pseudomonas</taxon>
    </lineage>
</organism>
<feature type="signal peptide" evidence="1">
    <location>
        <begin position="1"/>
        <end position="20"/>
    </location>
</feature>
<keyword evidence="1" id="KW-0732">Signal</keyword>
<evidence type="ECO:0000313" key="2">
    <source>
        <dbReference type="EMBL" id="QBZ91160.1"/>
    </source>
</evidence>
<dbReference type="AlphaFoldDB" id="A0A4P7PJY5"/>
<reference evidence="2 3" key="1">
    <citation type="journal article" date="2019" name="Front. Microbiol.">
        <title>In silico and Genetic Analyses of Cyclic Lipopeptide Synthetic Gene Clusters in Pseudomonas sp. 11K1.</title>
        <authorList>
            <person name="Zhao H."/>
            <person name="Liu Y.P."/>
            <person name="Zhang L.Q."/>
        </authorList>
    </citation>
    <scope>NUCLEOTIDE SEQUENCE [LARGE SCALE GENOMIC DNA]</scope>
    <source>
        <strain evidence="2 3">11K1</strain>
    </source>
</reference>
<protein>
    <recommendedName>
        <fullName evidence="4">Lipoprotein</fullName>
    </recommendedName>
</protein>
<dbReference type="RefSeq" id="WP_135846624.1">
    <property type="nucleotide sequence ID" value="NZ_CP035088.1"/>
</dbReference>
<accession>A0A4P7PJY5</accession>
<gene>
    <name evidence="2" type="ORF">EPZ47_21440</name>
</gene>
<dbReference type="KEGG" id="pvk:EPZ47_21440"/>
<dbReference type="EMBL" id="CP035088">
    <property type="protein sequence ID" value="QBZ91160.1"/>
    <property type="molecule type" value="Genomic_DNA"/>
</dbReference>
<evidence type="ECO:0000256" key="1">
    <source>
        <dbReference type="SAM" id="SignalP"/>
    </source>
</evidence>